<feature type="transmembrane region" description="Helical" evidence="1">
    <location>
        <begin position="50"/>
        <end position="73"/>
    </location>
</feature>
<keyword evidence="1" id="KW-0472">Membrane</keyword>
<name>A0A852VC64_9ACTN</name>
<dbReference type="Proteomes" id="UP000576393">
    <property type="component" value="Unassembled WGS sequence"/>
</dbReference>
<dbReference type="EMBL" id="JACCCO010000003">
    <property type="protein sequence ID" value="NYF43745.1"/>
    <property type="molecule type" value="Genomic_DNA"/>
</dbReference>
<evidence type="ECO:0000256" key="1">
    <source>
        <dbReference type="SAM" id="Phobius"/>
    </source>
</evidence>
<dbReference type="Pfam" id="PF07332">
    <property type="entry name" value="Phage_holin_3_6"/>
    <property type="match status" value="1"/>
</dbReference>
<dbReference type="InterPro" id="IPR009937">
    <property type="entry name" value="Phage_holin_3_6"/>
</dbReference>
<gene>
    <name evidence="2" type="ORF">HDA43_005972</name>
</gene>
<accession>A0A852VC64</accession>
<dbReference type="AlphaFoldDB" id="A0A852VC64"/>
<evidence type="ECO:0000313" key="3">
    <source>
        <dbReference type="Proteomes" id="UP000576393"/>
    </source>
</evidence>
<reference evidence="2 3" key="1">
    <citation type="submission" date="2020-07" db="EMBL/GenBank/DDBJ databases">
        <title>Sequencing the genomes of 1000 actinobacteria strains.</title>
        <authorList>
            <person name="Klenk H.-P."/>
        </authorList>
    </citation>
    <scope>NUCLEOTIDE SEQUENCE [LARGE SCALE GENOMIC DNA]</scope>
    <source>
        <strain evidence="2 3">DSM 45763</strain>
    </source>
</reference>
<keyword evidence="1" id="KW-0812">Transmembrane</keyword>
<evidence type="ECO:0000313" key="2">
    <source>
        <dbReference type="EMBL" id="NYF43745.1"/>
    </source>
</evidence>
<dbReference type="RefSeq" id="WP_179827441.1">
    <property type="nucleotide sequence ID" value="NZ_JACCCO010000003.1"/>
</dbReference>
<protein>
    <submittedName>
        <fullName evidence="2">Putative membrane protein YqjE</fullName>
    </submittedName>
</protein>
<keyword evidence="3" id="KW-1185">Reference proteome</keyword>
<comment type="caution">
    <text evidence="2">The sequence shown here is derived from an EMBL/GenBank/DDBJ whole genome shotgun (WGS) entry which is preliminary data.</text>
</comment>
<organism evidence="2 3">
    <name type="scientific">Streptosporangium sandarakinum</name>
    <dbReference type="NCBI Taxonomy" id="1260955"/>
    <lineage>
        <taxon>Bacteria</taxon>
        <taxon>Bacillati</taxon>
        <taxon>Actinomycetota</taxon>
        <taxon>Actinomycetes</taxon>
        <taxon>Streptosporangiales</taxon>
        <taxon>Streptosporangiaceae</taxon>
        <taxon>Streptosporangium</taxon>
    </lineage>
</organism>
<keyword evidence="1" id="KW-1133">Transmembrane helix</keyword>
<proteinExistence type="predicted"/>
<feature type="transmembrane region" description="Helical" evidence="1">
    <location>
        <begin position="79"/>
        <end position="100"/>
    </location>
</feature>
<sequence>MTDTQRETLSTAELVRRLSQDVSRLVRDELRLAKLELAEKGKHAGLGAGLFGGAGVMALYGGGALVAAAILALTLVLPGWLSALIIGVVLLVMAAIFGLLGKHHVSEAGPPAPRHTIESVRNDIDTVRERAHR</sequence>